<sequence length="334" mass="36057">MVPDEVTTAIGEHYELQGLELTPIDGGADLAASLWKAVDARGRRFAVKWSSSGSPAGMVLPAALDAIRAGSAPAPVPTRGRSLWVDVGDARLSVTRWVDGGSGWDTPLGRPGWYAFGQLLSALHSLPVVGQVSKQVPREDFDPSRWADYFEKIDAELDGAPDSGITARLAEQWHARRPALREVHRRTLDLGARLRTRADLPRSVPCHADPHLGNIVVSEDGRPVLLDFDDAVLAPAERDLMFVLGGGVLADVPVTGRQQAWFLEGYGAYSIGPDLLTYYRGLRVLEDASELAGVVLDPALSDRERREALGHVEGLFSETGLLAQARSGGRGHRP</sequence>
<dbReference type="Proteomes" id="UP000806528">
    <property type="component" value="Unassembled WGS sequence"/>
</dbReference>
<dbReference type="SUPFAM" id="SSF56112">
    <property type="entry name" value="Protein kinase-like (PK-like)"/>
    <property type="match status" value="1"/>
</dbReference>
<dbReference type="InterPro" id="IPR002575">
    <property type="entry name" value="Aminoglycoside_PTrfase"/>
</dbReference>
<accession>A0ABR9P2S6</accession>
<protein>
    <submittedName>
        <fullName evidence="2">Aminoglycoside phosphotransferase family protein</fullName>
    </submittedName>
</protein>
<dbReference type="Gene3D" id="1.10.510.10">
    <property type="entry name" value="Transferase(Phosphotransferase) domain 1"/>
    <property type="match status" value="1"/>
</dbReference>
<evidence type="ECO:0000259" key="1">
    <source>
        <dbReference type="Pfam" id="PF01636"/>
    </source>
</evidence>
<evidence type="ECO:0000313" key="2">
    <source>
        <dbReference type="EMBL" id="MBE2998055.1"/>
    </source>
</evidence>
<proteinExistence type="predicted"/>
<dbReference type="RefSeq" id="WP_193120685.1">
    <property type="nucleotide sequence ID" value="NZ_JADBGI010000003.1"/>
</dbReference>
<reference evidence="2 3" key="1">
    <citation type="submission" date="2020-09" db="EMBL/GenBank/DDBJ databases">
        <title>Diversity and distribution of actinomycetes associated with coral in the coast of Hainan.</title>
        <authorList>
            <person name="Li F."/>
        </authorList>
    </citation>
    <scope>NUCLEOTIDE SEQUENCE [LARGE SCALE GENOMIC DNA]</scope>
    <source>
        <strain evidence="2 3">HNM0947</strain>
    </source>
</reference>
<organism evidence="2 3">
    <name type="scientific">Nocardiopsis coralli</name>
    <dbReference type="NCBI Taxonomy" id="2772213"/>
    <lineage>
        <taxon>Bacteria</taxon>
        <taxon>Bacillati</taxon>
        <taxon>Actinomycetota</taxon>
        <taxon>Actinomycetes</taxon>
        <taxon>Streptosporangiales</taxon>
        <taxon>Nocardiopsidaceae</taxon>
        <taxon>Nocardiopsis</taxon>
    </lineage>
</organism>
<feature type="domain" description="Aminoglycoside phosphotransferase" evidence="1">
    <location>
        <begin position="62"/>
        <end position="267"/>
    </location>
</feature>
<keyword evidence="3" id="KW-1185">Reference proteome</keyword>
<gene>
    <name evidence="2" type="ORF">IDM40_04950</name>
</gene>
<dbReference type="InterPro" id="IPR011009">
    <property type="entry name" value="Kinase-like_dom_sf"/>
</dbReference>
<comment type="caution">
    <text evidence="2">The sequence shown here is derived from an EMBL/GenBank/DDBJ whole genome shotgun (WGS) entry which is preliminary data.</text>
</comment>
<evidence type="ECO:0000313" key="3">
    <source>
        <dbReference type="Proteomes" id="UP000806528"/>
    </source>
</evidence>
<dbReference type="Gene3D" id="3.30.200.20">
    <property type="entry name" value="Phosphorylase Kinase, domain 1"/>
    <property type="match status" value="1"/>
</dbReference>
<name>A0ABR9P2S6_9ACTN</name>
<dbReference type="EMBL" id="JADBGI010000003">
    <property type="protein sequence ID" value="MBE2998055.1"/>
    <property type="molecule type" value="Genomic_DNA"/>
</dbReference>
<dbReference type="Gene3D" id="1.20.58.840">
    <property type="match status" value="1"/>
</dbReference>
<dbReference type="Pfam" id="PF01636">
    <property type="entry name" value="APH"/>
    <property type="match status" value="1"/>
</dbReference>